<evidence type="ECO:0000313" key="10">
    <source>
        <dbReference type="EMBL" id="AIM26666.1"/>
    </source>
</evidence>
<keyword evidence="1" id="KW-0813">Transport</keyword>
<keyword evidence="3" id="KW-0479">Metal-binding</keyword>
<sequence length="474" mass="51498" precursor="true">MRRLDNRKILLILGVGLLVASLIMGFVSVPMAQTTPQIVAYKISGSANLSAPGTESFWSKIPWDNISLTANIPQAPTSGLTHYVLVKTAWNGTDLMVLMSWPAPDPAFGAWSAAAGALYPAASGPGLFRQILLTPGVTYSLNKSFSNYYAIINGKQEQGRLILNYSGITLPTPNMTQIQVLPNGSIILYHSLRPMEDLLYNNGMFYGYYTNNTWYYPDRAAIMWYMGSVIPPTSDCMNIGGKVPGQEFDGFTLKDAGGSLQQQGGAANIWMWVSGATWNNKTYDPAFAANLWNNESLTGLPYTDPGNQGFAVPLYTNNTNMYEVDTAGIWYAPVASSGLNGSLFFVKTGATYSNGFWTVEYVRPLQVPQAYAQWMPNFTVGNTYYVAFAVWQGKLGETLFDKSITSGFLQFTLSNSAPTTTTTTTTTSNTTTTTNTTSTTSTSSSVGNVTLDVTVVGVIVAIIALLALYVVFRR</sequence>
<dbReference type="SMART" id="SM00887">
    <property type="entry name" value="EB_dh"/>
    <property type="match status" value="1"/>
</dbReference>
<evidence type="ECO:0000256" key="3">
    <source>
        <dbReference type="ARBA" id="ARBA00022723"/>
    </source>
</evidence>
<dbReference type="EMBL" id="CP012175">
    <property type="protein sequence ID" value="AKV81985.1"/>
    <property type="molecule type" value="Genomic_DNA"/>
</dbReference>
<reference evidence="15 17" key="3">
    <citation type="submission" date="2015-07" db="EMBL/GenBank/DDBJ databases">
        <title>Physiological, transcriptional responses and genome re-sequencing of acid resistant extremely thermoacidophilic Metallosphaera sedula SARC-M1.</title>
        <authorList>
            <person name="Ai C."/>
            <person name="McCarthy S."/>
            <person name="Eckrich V."/>
            <person name="Rudrappa D."/>
            <person name="Qiu G."/>
            <person name="Blum P."/>
        </authorList>
    </citation>
    <scope>NUCLEOTIDE SEQUENCE [LARGE SCALE GENOMIC DNA]</scope>
    <source>
        <strain evidence="15 17">SARC-M1</strain>
    </source>
</reference>
<evidence type="ECO:0000313" key="15">
    <source>
        <dbReference type="EMBL" id="AKV84218.1"/>
    </source>
</evidence>
<protein>
    <recommendedName>
        <fullName evidence="6">Cytochrome b558/566 subunit A</fullName>
    </recommendedName>
</protein>
<keyword evidence="5" id="KW-0408">Iron</keyword>
<evidence type="ECO:0000313" key="18">
    <source>
        <dbReference type="Proteomes" id="UP000061362"/>
    </source>
</evidence>
<dbReference type="Proteomes" id="UP000061362">
    <property type="component" value="Chromosome"/>
</dbReference>
<evidence type="ECO:0000313" key="16">
    <source>
        <dbReference type="Proteomes" id="UP000029084"/>
    </source>
</evidence>
<dbReference type="EMBL" id="CP012176">
    <property type="protein sequence ID" value="AKV84218.1"/>
    <property type="molecule type" value="Genomic_DNA"/>
</dbReference>
<keyword evidence="8" id="KW-1133">Transmembrane helix</keyword>
<dbReference type="GeneID" id="91754954"/>
<dbReference type="Proteomes" id="UP000056255">
    <property type="component" value="Chromosome"/>
</dbReference>
<evidence type="ECO:0000313" key="11">
    <source>
        <dbReference type="EMBL" id="AKV75252.1"/>
    </source>
</evidence>
<evidence type="ECO:0000313" key="21">
    <source>
        <dbReference type="Proteomes" id="UP000068832"/>
    </source>
</evidence>
<dbReference type="Pfam" id="PF09459">
    <property type="entry name" value="EB_dh"/>
    <property type="match status" value="1"/>
</dbReference>
<proteinExistence type="predicted"/>
<evidence type="ECO:0000256" key="1">
    <source>
        <dbReference type="ARBA" id="ARBA00022448"/>
    </source>
</evidence>
<feature type="domain" description="Cytochrome c-552/DMSO reductase-like haem-binding" evidence="9">
    <location>
        <begin position="55"/>
        <end position="403"/>
    </location>
</feature>
<evidence type="ECO:0000256" key="5">
    <source>
        <dbReference type="ARBA" id="ARBA00023004"/>
    </source>
</evidence>
<dbReference type="GO" id="GO:0022900">
    <property type="term" value="P:electron transport chain"/>
    <property type="evidence" value="ECO:0007669"/>
    <property type="project" value="InterPro"/>
</dbReference>
<dbReference type="GO" id="GO:0005886">
    <property type="term" value="C:plasma membrane"/>
    <property type="evidence" value="ECO:0007669"/>
    <property type="project" value="InterPro"/>
</dbReference>
<evidence type="ECO:0000313" key="19">
    <source>
        <dbReference type="Proteomes" id="UP000062398"/>
    </source>
</evidence>
<keyword evidence="8" id="KW-0812">Transmembrane</keyword>
<evidence type="ECO:0000256" key="8">
    <source>
        <dbReference type="SAM" id="Phobius"/>
    </source>
</evidence>
<dbReference type="Gene3D" id="2.60.40.1190">
    <property type="match status" value="1"/>
</dbReference>
<evidence type="ECO:0000256" key="2">
    <source>
        <dbReference type="ARBA" id="ARBA00022617"/>
    </source>
</evidence>
<dbReference type="OrthoDB" id="145826at2157"/>
<evidence type="ECO:0000313" key="14">
    <source>
        <dbReference type="EMBL" id="AKV81985.1"/>
    </source>
</evidence>
<gene>
    <name evidence="10" type="primary">cbsA</name>
    <name evidence="10" type="ORF">HA72_0504</name>
    <name evidence="11" type="ORF">MsedA_0516</name>
    <name evidence="12" type="ORF">MsedB_0516</name>
    <name evidence="13" type="ORF">MsedC_0515</name>
    <name evidence="14" type="ORF">MsedD_0516</name>
    <name evidence="15" type="ORF">MsedE_0516</name>
</gene>
<dbReference type="EMBL" id="CP012172">
    <property type="protein sequence ID" value="AKV75252.1"/>
    <property type="molecule type" value="Genomic_DNA"/>
</dbReference>
<dbReference type="PATRIC" id="fig|43687.5.peg.519"/>
<accession>A0A088E320</accession>
<keyword evidence="8" id="KW-0472">Membrane</keyword>
<evidence type="ECO:0000313" key="13">
    <source>
        <dbReference type="EMBL" id="AKV79740.1"/>
    </source>
</evidence>
<evidence type="ECO:0000256" key="7">
    <source>
        <dbReference type="SAM" id="MobiDB-lite"/>
    </source>
</evidence>
<dbReference type="NCBIfam" id="TIGR03154">
    <property type="entry name" value="sulfolob_CbsA"/>
    <property type="match status" value="1"/>
</dbReference>
<name>A0A088E320_9CREN</name>
<dbReference type="Proteomes" id="UP000062475">
    <property type="component" value="Chromosome"/>
</dbReference>
<evidence type="ECO:0000259" key="9">
    <source>
        <dbReference type="SMART" id="SM00887"/>
    </source>
</evidence>
<evidence type="ECO:0000313" key="17">
    <source>
        <dbReference type="Proteomes" id="UP000056255"/>
    </source>
</evidence>
<dbReference type="RefSeq" id="WP_012020467.1">
    <property type="nucleotide sequence ID" value="NZ_CP008822.1"/>
</dbReference>
<keyword evidence="4" id="KW-0249">Electron transport</keyword>
<evidence type="ECO:0000256" key="4">
    <source>
        <dbReference type="ARBA" id="ARBA00022982"/>
    </source>
</evidence>
<dbReference type="AlphaFoldDB" id="A0A088E320"/>
<dbReference type="GO" id="GO:0020037">
    <property type="term" value="F:heme binding"/>
    <property type="evidence" value="ECO:0007669"/>
    <property type="project" value="InterPro"/>
</dbReference>
<dbReference type="Proteomes" id="UP000062398">
    <property type="component" value="Chromosome"/>
</dbReference>
<dbReference type="OMA" id="MYEVDTA"/>
<dbReference type="GO" id="GO:0046872">
    <property type="term" value="F:metal ion binding"/>
    <property type="evidence" value="ECO:0007669"/>
    <property type="project" value="UniProtKB-KW"/>
</dbReference>
<evidence type="ECO:0000256" key="6">
    <source>
        <dbReference type="NCBIfam" id="TIGR03154"/>
    </source>
</evidence>
<evidence type="ECO:0000313" key="20">
    <source>
        <dbReference type="Proteomes" id="UP000062475"/>
    </source>
</evidence>
<evidence type="ECO:0000313" key="12">
    <source>
        <dbReference type="EMBL" id="AKV77492.1"/>
    </source>
</evidence>
<feature type="transmembrane region" description="Helical" evidence="8">
    <location>
        <begin position="453"/>
        <end position="472"/>
    </location>
</feature>
<dbReference type="InterPro" id="IPR019020">
    <property type="entry name" value="Cyt-c552/DMSO_Rdtase_haem-bd"/>
</dbReference>
<dbReference type="Proteomes" id="UP000029084">
    <property type="component" value="Chromosome"/>
</dbReference>
<dbReference type="EMBL" id="CP012174">
    <property type="protein sequence ID" value="AKV79740.1"/>
    <property type="molecule type" value="Genomic_DNA"/>
</dbReference>
<dbReference type="CDD" id="cd09624">
    <property type="entry name" value="DOMON_b558_566"/>
    <property type="match status" value="1"/>
</dbReference>
<dbReference type="EMBL" id="CP012173">
    <property type="protein sequence ID" value="AKV77492.1"/>
    <property type="molecule type" value="Genomic_DNA"/>
</dbReference>
<dbReference type="EMBL" id="CP008822">
    <property type="protein sequence ID" value="AIM26666.1"/>
    <property type="molecule type" value="Genomic_DNA"/>
</dbReference>
<reference evidence="10 16" key="1">
    <citation type="journal article" date="2014" name="J. Bacteriol.">
        <title>Role of an Archaeal PitA Transporter in the Copper and Arsenic Resistance of Metallosphaera sedula, an Extreme Thermoacidophile.</title>
        <authorList>
            <person name="McCarthy S."/>
            <person name="Ai C."/>
            <person name="Wheaton G."/>
            <person name="Tevatia R."/>
            <person name="Eckrich V."/>
            <person name="Kelly R."/>
            <person name="Blum P."/>
        </authorList>
    </citation>
    <scope>NUCLEOTIDE SEQUENCE [LARGE SCALE GENOMIC DNA]</scope>
    <source>
        <strain evidence="10 16">CuR1</strain>
    </source>
</reference>
<feature type="region of interest" description="Disordered" evidence="7">
    <location>
        <begin position="419"/>
        <end position="441"/>
    </location>
</feature>
<keyword evidence="2" id="KW-0349">Heme</keyword>
<dbReference type="Proteomes" id="UP000068832">
    <property type="component" value="Chromosome"/>
</dbReference>
<organism evidence="10 16">
    <name type="scientific">Metallosphaera sedula</name>
    <dbReference type="NCBI Taxonomy" id="43687"/>
    <lineage>
        <taxon>Archaea</taxon>
        <taxon>Thermoproteota</taxon>
        <taxon>Thermoprotei</taxon>
        <taxon>Sulfolobales</taxon>
        <taxon>Sulfolobaceae</taxon>
        <taxon>Metallosphaera</taxon>
    </lineage>
</organism>
<dbReference type="InterPro" id="IPR017572">
    <property type="entry name" value="Cyt_b558/566_suA"/>
</dbReference>
<reference evidence="18 19" key="2">
    <citation type="journal article" date="2015" name="Genome Announc.">
        <title>Complete Genome Sequences of Evolved Arsenate-Resistant Metallosphaera sedula Strains.</title>
        <authorList>
            <person name="Ai C."/>
            <person name="McCarthy S."/>
            <person name="Schackwitz W."/>
            <person name="Martin J."/>
            <person name="Lipzen A."/>
            <person name="Blum P."/>
        </authorList>
    </citation>
    <scope>NUCLEOTIDE SEQUENCE [LARGE SCALE GENOMIC DNA]</scope>
    <source>
        <strain evidence="13 19">ARS120-1</strain>
        <strain evidence="14 18">ARS120-2</strain>
        <strain evidence="11 21">ARS50-1</strain>
        <strain evidence="12 20">ARS50-2</strain>
    </source>
</reference>